<dbReference type="OrthoDB" id="442921at2759"/>
<protein>
    <recommendedName>
        <fullName evidence="2">Ubiquitin-like domain-containing protein</fullName>
    </recommendedName>
</protein>
<dbReference type="EMBL" id="LNRQ01000008">
    <property type="protein sequence ID" value="KZM85955.1"/>
    <property type="molecule type" value="Genomic_DNA"/>
</dbReference>
<accession>A0A175YQP4</accession>
<evidence type="ECO:0000256" key="1">
    <source>
        <dbReference type="SAM" id="MobiDB-lite"/>
    </source>
</evidence>
<feature type="region of interest" description="Disordered" evidence="1">
    <location>
        <begin position="1"/>
        <end position="39"/>
    </location>
</feature>
<dbReference type="Gramene" id="KZM85955">
    <property type="protein sequence ID" value="KZM85955"/>
    <property type="gene ID" value="DCAR_026623"/>
</dbReference>
<name>A0A175YQP4_DAUCS</name>
<reference evidence="3" key="1">
    <citation type="journal article" date="2016" name="Nat. Genet.">
        <title>A high-quality carrot genome assembly provides new insights into carotenoid accumulation and asterid genome evolution.</title>
        <authorList>
            <person name="Iorizzo M."/>
            <person name="Ellison S."/>
            <person name="Senalik D."/>
            <person name="Zeng P."/>
            <person name="Satapoomin P."/>
            <person name="Huang J."/>
            <person name="Bowman M."/>
            <person name="Iovene M."/>
            <person name="Sanseverino W."/>
            <person name="Cavagnaro P."/>
            <person name="Yildiz M."/>
            <person name="Macko-Podgorni A."/>
            <person name="Moranska E."/>
            <person name="Grzebelus E."/>
            <person name="Grzebelus D."/>
            <person name="Ashrafi H."/>
            <person name="Zheng Z."/>
            <person name="Cheng S."/>
            <person name="Spooner D."/>
            <person name="Van Deynze A."/>
            <person name="Simon P."/>
        </authorList>
    </citation>
    <scope>NUCLEOTIDE SEQUENCE [LARGE SCALE GENOMIC DNA]</scope>
    <source>
        <tissue evidence="3">Leaf</tissue>
    </source>
</reference>
<organism evidence="3">
    <name type="scientific">Daucus carota subsp. sativus</name>
    <name type="common">Carrot</name>
    <dbReference type="NCBI Taxonomy" id="79200"/>
    <lineage>
        <taxon>Eukaryota</taxon>
        <taxon>Viridiplantae</taxon>
        <taxon>Streptophyta</taxon>
        <taxon>Embryophyta</taxon>
        <taxon>Tracheophyta</taxon>
        <taxon>Spermatophyta</taxon>
        <taxon>Magnoliopsida</taxon>
        <taxon>eudicotyledons</taxon>
        <taxon>Gunneridae</taxon>
        <taxon>Pentapetalae</taxon>
        <taxon>asterids</taxon>
        <taxon>campanulids</taxon>
        <taxon>Apiales</taxon>
        <taxon>Apiaceae</taxon>
        <taxon>Apioideae</taxon>
        <taxon>Scandiceae</taxon>
        <taxon>Daucinae</taxon>
        <taxon>Daucus</taxon>
        <taxon>Daucus sect. Daucus</taxon>
    </lineage>
</organism>
<dbReference type="STRING" id="79200.A0A175YQP4"/>
<evidence type="ECO:0000313" key="3">
    <source>
        <dbReference type="EMBL" id="KZM85955.1"/>
    </source>
</evidence>
<dbReference type="InterPro" id="IPR029071">
    <property type="entry name" value="Ubiquitin-like_domsf"/>
</dbReference>
<feature type="domain" description="Ubiquitin-like" evidence="2">
    <location>
        <begin position="38"/>
        <end position="114"/>
    </location>
</feature>
<dbReference type="PANTHER" id="PTHR10562">
    <property type="entry name" value="SMALL UBIQUITIN-RELATED MODIFIER"/>
    <property type="match status" value="1"/>
</dbReference>
<evidence type="ECO:0000259" key="2">
    <source>
        <dbReference type="PROSITE" id="PS50053"/>
    </source>
</evidence>
<dbReference type="InterPro" id="IPR000626">
    <property type="entry name" value="Ubiquitin-like_dom"/>
</dbReference>
<dbReference type="AlphaFoldDB" id="A0A175YQP4"/>
<dbReference type="PROSITE" id="PS50053">
    <property type="entry name" value="UBIQUITIN_2"/>
    <property type="match status" value="1"/>
</dbReference>
<feature type="compositionally biased region" description="Basic and acidic residues" evidence="1">
    <location>
        <begin position="29"/>
        <end position="39"/>
    </location>
</feature>
<dbReference type="SUPFAM" id="SSF54236">
    <property type="entry name" value="Ubiquitin-like"/>
    <property type="match status" value="1"/>
</dbReference>
<feature type="compositionally biased region" description="Polar residues" evidence="1">
    <location>
        <begin position="1"/>
        <end position="10"/>
    </location>
</feature>
<dbReference type="Gene3D" id="3.10.20.90">
    <property type="entry name" value="Phosphatidylinositol 3-kinase Catalytic Subunit, Chain A, domain 1"/>
    <property type="match status" value="1"/>
</dbReference>
<dbReference type="OMA" id="ETPPREM"/>
<sequence>MMFKSSNSRGTHLGKRPASTAQENRGKKRATEQMEEPREITVKVKSQVKEVNFKVKHNTKMQKIFKKFCDKAQVEYRTMQFFFDGSRVPPTATPHELNMSDGDEIEAMIHAGGGGNPPIV</sequence>
<dbReference type="Pfam" id="PF11976">
    <property type="entry name" value="Rad60-SLD"/>
    <property type="match status" value="1"/>
</dbReference>
<comment type="caution">
    <text evidence="3">The sequence shown here is derived from an EMBL/GenBank/DDBJ whole genome shotgun (WGS) entry which is preliminary data.</text>
</comment>
<dbReference type="InterPro" id="IPR022617">
    <property type="entry name" value="Rad60/SUMO-like_dom"/>
</dbReference>
<gene>
    <name evidence="3" type="ORF">DCAR_026623</name>
</gene>
<proteinExistence type="predicted"/>